<dbReference type="SUPFAM" id="SSF52540">
    <property type="entry name" value="P-loop containing nucleoside triphosphate hydrolases"/>
    <property type="match status" value="1"/>
</dbReference>
<dbReference type="InterPro" id="IPR003593">
    <property type="entry name" value="AAA+_ATPase"/>
</dbReference>
<reference evidence="6 7" key="1">
    <citation type="submission" date="2017-09" db="EMBL/GenBank/DDBJ databases">
        <authorList>
            <person name="Pradhan P."/>
            <person name="Aluri L.S."/>
            <person name="Anandarajan D."/>
            <person name="Beiriger J.C."/>
            <person name="Bethamcharla R."/>
            <person name="Betini N."/>
            <person name="Bhatt S.D."/>
            <person name="Chengalvala S."/>
            <person name="Cox N.E."/>
            <person name="Delvadia B.P."/>
            <person name="Desai A.S."/>
            <person name="Devaney A.M."/>
            <person name="Doyle B.K."/>
            <person name="Edgerton A.O."/>
            <person name="Erlich M.C."/>
            <person name="Fitzpatrick K.C."/>
            <person name="Gajjar E.A."/>
            <person name="Ganguly A."/>
            <person name="Gill R.S."/>
            <person name="Goldman M.G."/>
            <person name="Good P.M."/>
            <person name="Gupta N."/>
            <person name="Haddad L.M."/>
            <person name="Han E.J."/>
            <person name="Jain S."/>
            <person name="Jiang A."/>
            <person name="Jurgielewicz A.D."/>
            <person name="Kainth D.K."/>
            <person name="Karam J.M."/>
            <person name="Kodavatiganti M."/>
            <person name="Kriete S.J."/>
            <person name="MacDonald C.E."/>
            <person name="Maret J.P."/>
            <person name="Mathew A.E."/>
            <person name="Nako S."/>
            <person name="Natrajan M."/>
            <person name="Nishu N.M."/>
            <person name="Parikh A."/>
            <person name="Patel N."/>
            <person name="Patel P.D."/>
            <person name="Patel S."/>
            <person name="Patra K."/>
            <person name="Pumpuckdee D."/>
            <person name="Rai K."/>
            <person name="Ramanathan A."/>
            <person name="Sarkar A."/>
            <person name="Schaffer B.L."/>
            <person name="Shah P."/>
            <person name="Tata R.K."/>
            <person name="Tawfik A.H."/>
            <person name="Thuremella B.T."/>
            <person name="Toma J."/>
            <person name="Tran T.L."/>
            <person name="Veera S."/>
            <person name="Vemulapalli V.K."/>
            <person name="Vidas T.V."/>
            <person name="Vieira K.S."/>
            <person name="Vijayakumar G."/>
            <person name="Walor T.A."/>
            <person name="White C.R."/>
            <person name="Wong B.M."/>
            <person name="Zhao Sl."/>
            <person name="McDonald M.T."/>
            <person name="Dalia R."/>
            <person name="Little J.L."/>
            <person name="Gurney S.M.R."/>
            <person name="Bollivar D.W."/>
            <person name="Garlena R.A."/>
            <person name="Russell D.A."/>
            <person name="Pope W.H."/>
            <person name="Jacobs-Sera D."/>
            <person name="Hendrix R.W."/>
            <person name="Hatfull G.F."/>
        </authorList>
    </citation>
    <scope>NUCLEOTIDE SEQUENCE [LARGE SCALE GENOMIC DNA]</scope>
</reference>
<keyword evidence="3" id="KW-0067">ATP-binding</keyword>
<protein>
    <submittedName>
        <fullName evidence="6">FtsK-like DNA translocase</fullName>
    </submittedName>
</protein>
<dbReference type="InterPro" id="IPR041027">
    <property type="entry name" value="FtsK_alpha"/>
</dbReference>
<feature type="domain" description="FtsK" evidence="5">
    <location>
        <begin position="114"/>
        <end position="295"/>
    </location>
</feature>
<accession>A0A2D2W4B8</accession>
<dbReference type="Proteomes" id="UP000240916">
    <property type="component" value="Segment"/>
</dbReference>
<organism evidence="6 7">
    <name type="scientific">Mycobacterium phage Superphikiman</name>
    <dbReference type="NCBI Taxonomy" id="2041551"/>
    <lineage>
        <taxon>Viruses</taxon>
        <taxon>Duplodnaviria</taxon>
        <taxon>Heunggongvirae</taxon>
        <taxon>Uroviricota</taxon>
        <taxon>Caudoviricetes</taxon>
        <taxon>Omegavirus</taxon>
        <taxon>Omegavirus courthouse</taxon>
    </lineage>
</organism>
<dbReference type="GO" id="GO:0005524">
    <property type="term" value="F:ATP binding"/>
    <property type="evidence" value="ECO:0007669"/>
    <property type="project" value="UniProtKB-KW"/>
</dbReference>
<dbReference type="PROSITE" id="PS50901">
    <property type="entry name" value="FTSK"/>
    <property type="match status" value="1"/>
</dbReference>
<dbReference type="Gene3D" id="3.40.50.300">
    <property type="entry name" value="P-loop containing nucleotide triphosphate hydrolases"/>
    <property type="match status" value="1"/>
</dbReference>
<sequence length="442" mass="48540">MTTMLEQDTAAQIISALREFDIEAKVTGRTDGPSVTRYEIALGPGVRIQKVSQLQSQLAYALATESVRVVAPIPGKTAVGIELPRSERQTVRLQQIVPEDDHPLTVAVGKDVEGNDVSLNLAKMPHLLVAGATGSGKSSFINSMLVSMLYRANPDRVKLIMIDPKMVELTPYNGIPHLLQPVVTEPDEAVKTLRWLTVEMDDRYRQMQEAGVRHAEKLGLPYIVVVVDELADLMMGGYKKEVEANIVRIAQKARAAGIHLVLATQRPSVDVVTGLIKSNVPSRLSFATASLTDSRVILDEGGAEQLMGMGDGLFLPVGARGAIRIQGAFVSDGEIEAAVNNVRVTARVEEKVRELNPEPEDLANAVPVKFFLDQLIETARMTGMNHGNFLETMHSLEGKYFGKNRKMEMFTQTPEMLGHACDTLIWLADQLEVLRDQALREN</sequence>
<evidence type="ECO:0000256" key="1">
    <source>
        <dbReference type="ARBA" id="ARBA00006474"/>
    </source>
</evidence>
<comment type="similarity">
    <text evidence="1">Belongs to the FtsK/SpoIIIE/SftA family.</text>
</comment>
<evidence type="ECO:0000256" key="4">
    <source>
        <dbReference type="ARBA" id="ARBA00023125"/>
    </source>
</evidence>
<dbReference type="Pfam" id="PF01580">
    <property type="entry name" value="FtsK_SpoIIIE"/>
    <property type="match status" value="2"/>
</dbReference>
<gene>
    <name evidence="6" type="ORF">SEA_SUPERPHIKIMAN_198</name>
</gene>
<dbReference type="InterPro" id="IPR027417">
    <property type="entry name" value="P-loop_NTPase"/>
</dbReference>
<name>A0A2D2W4B8_9CAUD</name>
<dbReference type="GO" id="GO:0003677">
    <property type="term" value="F:DNA binding"/>
    <property type="evidence" value="ECO:0007669"/>
    <property type="project" value="UniProtKB-KW"/>
</dbReference>
<proteinExistence type="inferred from homology"/>
<evidence type="ECO:0000313" key="6">
    <source>
        <dbReference type="EMBL" id="ATS93036.1"/>
    </source>
</evidence>
<evidence type="ECO:0000256" key="2">
    <source>
        <dbReference type="ARBA" id="ARBA00022741"/>
    </source>
</evidence>
<dbReference type="EMBL" id="MF919534">
    <property type="protein sequence ID" value="ATS93036.1"/>
    <property type="molecule type" value="Genomic_DNA"/>
</dbReference>
<dbReference type="PANTHER" id="PTHR22683">
    <property type="entry name" value="SPORULATION PROTEIN RELATED"/>
    <property type="match status" value="1"/>
</dbReference>
<dbReference type="InterPro" id="IPR002543">
    <property type="entry name" value="FtsK_dom"/>
</dbReference>
<dbReference type="InterPro" id="IPR050206">
    <property type="entry name" value="FtsK/SpoIIIE/SftA"/>
</dbReference>
<dbReference type="Gene3D" id="3.30.980.40">
    <property type="match status" value="1"/>
</dbReference>
<keyword evidence="4" id="KW-0238">DNA-binding</keyword>
<keyword evidence="2" id="KW-0547">Nucleotide-binding</keyword>
<dbReference type="Pfam" id="PF17854">
    <property type="entry name" value="FtsK_alpha"/>
    <property type="match status" value="1"/>
</dbReference>
<dbReference type="PANTHER" id="PTHR22683:SF41">
    <property type="entry name" value="DNA TRANSLOCASE FTSK"/>
    <property type="match status" value="1"/>
</dbReference>
<evidence type="ECO:0000256" key="3">
    <source>
        <dbReference type="ARBA" id="ARBA00022840"/>
    </source>
</evidence>
<dbReference type="CDD" id="cd01127">
    <property type="entry name" value="TrwB_TraG_TraD_VirD4"/>
    <property type="match status" value="1"/>
</dbReference>
<evidence type="ECO:0000259" key="5">
    <source>
        <dbReference type="PROSITE" id="PS50901"/>
    </source>
</evidence>
<dbReference type="SMART" id="SM00382">
    <property type="entry name" value="AAA"/>
    <property type="match status" value="1"/>
</dbReference>
<evidence type="ECO:0000313" key="7">
    <source>
        <dbReference type="Proteomes" id="UP000240916"/>
    </source>
</evidence>